<dbReference type="OrthoDB" id="1881at2759"/>
<protein>
    <recommendedName>
        <fullName evidence="1">CBM21 domain-containing protein</fullName>
    </recommendedName>
</protein>
<evidence type="ECO:0000313" key="2">
    <source>
        <dbReference type="EMBL" id="EGW33074.1"/>
    </source>
</evidence>
<dbReference type="Pfam" id="PF03370">
    <property type="entry name" value="CBM_21"/>
    <property type="match status" value="1"/>
</dbReference>
<dbReference type="InParanoid" id="G3AL31"/>
<dbReference type="Proteomes" id="UP000000709">
    <property type="component" value="Unassembled WGS sequence"/>
</dbReference>
<organism evidence="3">
    <name type="scientific">Spathaspora passalidarum (strain NRRL Y-27907 / 11-Y1)</name>
    <dbReference type="NCBI Taxonomy" id="619300"/>
    <lineage>
        <taxon>Eukaryota</taxon>
        <taxon>Fungi</taxon>
        <taxon>Dikarya</taxon>
        <taxon>Ascomycota</taxon>
        <taxon>Saccharomycotina</taxon>
        <taxon>Pichiomycetes</taxon>
        <taxon>Debaryomycetaceae</taxon>
        <taxon>Spathaspora</taxon>
    </lineage>
</organism>
<dbReference type="GeneID" id="18875079"/>
<gene>
    <name evidence="2" type="ORF">SPAPADRAFT_66081</name>
</gene>
<dbReference type="HOGENOM" id="CLU_702419_0_0_1"/>
<dbReference type="InterPro" id="IPR038175">
    <property type="entry name" value="CBM21_dom_sf"/>
</dbReference>
<feature type="domain" description="CBM21" evidence="1">
    <location>
        <begin position="217"/>
        <end position="314"/>
    </location>
</feature>
<dbReference type="Gene3D" id="2.60.40.2440">
    <property type="entry name" value="Carbohydrate binding type-21 domain"/>
    <property type="match status" value="1"/>
</dbReference>
<sequence>MSTKFASILTRYIRSESPTIIESSRTITSPRSNDFLKSCQEAQVALNQYPKSSEQNALRSQTPLAQVDTTGLQRFRKYASSSSLEPVPLERDSRFWKQPRESVVQKQTTGWKRDPSRSKKEVRFANDTHVHYFKKKDKPNMLCLPNSNTCSYPLSDHSIYGNMYILEEKIEPNYRNIQLCRKYMTQYPSKSLQQVSFQLELVNIPPFEYSYDSDAEFTLVKLSISPDKQELVGQVSANGISFDCLIIRYSVNNWATVSVMSSEQVEITDDIFSFKIPLDQLFEDGEGTASDIRINYYSCSGEYDEVNDSKMYDINLVKTSKMTDPWEEKENLVGSESSNYEIITNQQLVYLPEYYESNRNVHRCSFDNKLETVVELLEEVSLFESTSVVRVSS</sequence>
<evidence type="ECO:0000313" key="3">
    <source>
        <dbReference type="Proteomes" id="UP000000709"/>
    </source>
</evidence>
<dbReference type="InterPro" id="IPR005036">
    <property type="entry name" value="CBM21_dom"/>
</dbReference>
<reference evidence="2 3" key="1">
    <citation type="journal article" date="2011" name="Proc. Natl. Acad. Sci. U.S.A.">
        <title>Comparative genomics of xylose-fermenting fungi for enhanced biofuel production.</title>
        <authorList>
            <person name="Wohlbach D.J."/>
            <person name="Kuo A."/>
            <person name="Sato T.K."/>
            <person name="Potts K.M."/>
            <person name="Salamov A.A."/>
            <person name="LaButti K.M."/>
            <person name="Sun H."/>
            <person name="Clum A."/>
            <person name="Pangilinan J.L."/>
            <person name="Lindquist E.A."/>
            <person name="Lucas S."/>
            <person name="Lapidus A."/>
            <person name="Jin M."/>
            <person name="Gunawan C."/>
            <person name="Balan V."/>
            <person name="Dale B.E."/>
            <person name="Jeffries T.W."/>
            <person name="Zinkel R."/>
            <person name="Barry K.W."/>
            <person name="Grigoriev I.V."/>
            <person name="Gasch A.P."/>
        </authorList>
    </citation>
    <scope>NUCLEOTIDE SEQUENCE [LARGE SCALE GENOMIC DNA]</scope>
    <source>
        <strain evidence="3">NRRL Y-27907 / 11-Y1</strain>
    </source>
</reference>
<dbReference type="RefSeq" id="XP_007374589.1">
    <property type="nucleotide sequence ID" value="XM_007374527.1"/>
</dbReference>
<name>G3AL31_SPAPN</name>
<dbReference type="AlphaFoldDB" id="G3AL31"/>
<dbReference type="STRING" id="619300.G3AL31"/>
<dbReference type="KEGG" id="spaa:SPAPADRAFT_66081"/>
<dbReference type="EMBL" id="GL996501">
    <property type="protein sequence ID" value="EGW33074.1"/>
    <property type="molecule type" value="Genomic_DNA"/>
</dbReference>
<keyword evidence="3" id="KW-1185">Reference proteome</keyword>
<evidence type="ECO:0000259" key="1">
    <source>
        <dbReference type="Pfam" id="PF03370"/>
    </source>
</evidence>
<proteinExistence type="predicted"/>
<accession>G3AL31</accession>